<evidence type="ECO:0000256" key="10">
    <source>
        <dbReference type="ARBA" id="ARBA00023136"/>
    </source>
</evidence>
<keyword evidence="4" id="KW-0813">Transport</keyword>
<reference evidence="13 14" key="1">
    <citation type="submission" date="2020-07" db="EMBL/GenBank/DDBJ databases">
        <title>Transfer of Campylobacter canadensis to the novel genus Avispirillum gen. nov., that also includes two novel species recovered from migratory waterfowl: Avispirillum anseris sp. nov. and Avispirillum brantae sp. nov.</title>
        <authorList>
            <person name="Miller W.G."/>
            <person name="Chapman M.H."/>
            <person name="Yee E."/>
            <person name="Inglis G.D."/>
        </authorList>
    </citation>
    <scope>NUCLEOTIDE SEQUENCE [LARGE SCALE GENOMIC DNA]</scope>
    <source>
        <strain evidence="13 14">L283</strain>
    </source>
</reference>
<dbReference type="NCBIfam" id="TIGR01409">
    <property type="entry name" value="TAT_signal_seq"/>
    <property type="match status" value="1"/>
</dbReference>
<comment type="similarity">
    <text evidence="3">Belongs to the FAD-dependent oxidoreductase 2 family. FRD/SDH subfamily.</text>
</comment>
<evidence type="ECO:0000256" key="6">
    <source>
        <dbReference type="ARBA" id="ARBA00022630"/>
    </source>
</evidence>
<dbReference type="InterPro" id="IPR027477">
    <property type="entry name" value="Succ_DH/fumarate_Rdtase_cat_sf"/>
</dbReference>
<dbReference type="InterPro" id="IPR014006">
    <property type="entry name" value="Succ_Dhase_FrdA_Gneg"/>
</dbReference>
<gene>
    <name evidence="13" type="ORF">AVCANL283_04150</name>
</gene>
<keyword evidence="9" id="KW-0560">Oxidoreductase</keyword>
<dbReference type="InterPro" id="IPR015939">
    <property type="entry name" value="Fum_Rdtase/Succ_DH_flav-like_C"/>
</dbReference>
<dbReference type="RefSeq" id="WP_172231595.1">
    <property type="nucleotide sequence ID" value="NZ_CP035946.1"/>
</dbReference>
<sequence length="614" mass="67344">MNKESFNRRDFLKSSTIGVGVLAASSSPVSIMAKELKKDSTKNSLPAIDVLVIGSGGAGLRAAVAVRKKYPNLSVVVVNKGMPSRNATCMAEGGINGVIDFENGDSNKLHAYDTVKGSDFLGDQDAIIKFAKKATEAIHELDYAGMPFNRQKDKSVARRFAGGAKYERCNYAADKTGSIMMHTCLDEAITYGVQFLLDHYLLDIATNEGECEGVVLLNIQNGKVLPVLAKSVILATGGYTRVFYNRTSTPFNASGDGIAAALRAGLAFKDPEMLQFHPTGVRNGGALITEAARGLGGKLINNKGERFMSKYSTRLELAPRDIVSRSIETEIRLGNGFSKGMDAYVLLDVTHLGEEKIMNELPQIRHVGLLFEGMDLVKEPIKIRPTAHYSMGGIEIAKFDDMSTHLAGLYAAGETSCASIHGANRLGGNSLADAAVTGKLAGEGAGEYASKKKNFSSGKHAKELAKQWRAKIKDITNSSSNTSEFYDLREEFGQYNWDNMGIFRTGEKLQKHIKILDDIWAKYNNIKIANPNMFYNTALIEYLEFGNLILLARCACLAALNRKESRGAHTREDYPKRDDVNFLKHSLVTLKDDKLHIAYKDVVITEFAVEERKY</sequence>
<dbReference type="InterPro" id="IPR030664">
    <property type="entry name" value="SdhA/FrdA/AprA"/>
</dbReference>
<dbReference type="InterPro" id="IPR003953">
    <property type="entry name" value="FAD-dep_OxRdtase_2_FAD-bd"/>
</dbReference>
<dbReference type="PIRSF" id="PIRSF000171">
    <property type="entry name" value="SDHA_APRA_LASPO"/>
    <property type="match status" value="1"/>
</dbReference>
<dbReference type="EMBL" id="JACGBB010000006">
    <property type="protein sequence ID" value="MBZ7987301.1"/>
    <property type="molecule type" value="Genomic_DNA"/>
</dbReference>
<keyword evidence="7" id="KW-0274">FAD</keyword>
<evidence type="ECO:0000256" key="8">
    <source>
        <dbReference type="ARBA" id="ARBA00022982"/>
    </source>
</evidence>
<dbReference type="SUPFAM" id="SSF51905">
    <property type="entry name" value="FAD/NAD(P)-binding domain"/>
    <property type="match status" value="1"/>
</dbReference>
<dbReference type="PANTHER" id="PTHR11632:SF51">
    <property type="entry name" value="SUCCINATE DEHYDROGENASE [UBIQUINONE] FLAVOPROTEIN SUBUNIT, MITOCHONDRIAL"/>
    <property type="match status" value="1"/>
</dbReference>
<evidence type="ECO:0000256" key="3">
    <source>
        <dbReference type="ARBA" id="ARBA00008040"/>
    </source>
</evidence>
<dbReference type="Gene3D" id="3.50.50.60">
    <property type="entry name" value="FAD/NAD(P)-binding domain"/>
    <property type="match status" value="1"/>
</dbReference>
<evidence type="ECO:0000259" key="12">
    <source>
        <dbReference type="Pfam" id="PF02910"/>
    </source>
</evidence>
<dbReference type="Gene3D" id="1.20.58.100">
    <property type="entry name" value="Fumarate reductase/succinate dehydrogenase flavoprotein-like, C-terminal domain"/>
    <property type="match status" value="1"/>
</dbReference>
<dbReference type="NCBIfam" id="TIGR01812">
    <property type="entry name" value="sdhA_frdA_Gneg"/>
    <property type="match status" value="1"/>
</dbReference>
<dbReference type="PROSITE" id="PS51318">
    <property type="entry name" value="TAT"/>
    <property type="match status" value="1"/>
</dbReference>
<proteinExistence type="inferred from homology"/>
<evidence type="ECO:0000313" key="13">
    <source>
        <dbReference type="EMBL" id="MBZ7987301.1"/>
    </source>
</evidence>
<evidence type="ECO:0000313" key="14">
    <source>
        <dbReference type="Proteomes" id="UP000786183"/>
    </source>
</evidence>
<dbReference type="Pfam" id="PF00890">
    <property type="entry name" value="FAD_binding_2"/>
    <property type="match status" value="1"/>
</dbReference>
<accession>A0ABS7WRA6</accession>
<dbReference type="InterPro" id="IPR053593">
    <property type="entry name" value="FAD-oxidoreductase_2/FRD/SDH"/>
</dbReference>
<keyword evidence="14" id="KW-1185">Reference proteome</keyword>
<organism evidence="13 14">
    <name type="scientific">Campylobacter canadensis</name>
    <dbReference type="NCBI Taxonomy" id="449520"/>
    <lineage>
        <taxon>Bacteria</taxon>
        <taxon>Pseudomonadati</taxon>
        <taxon>Campylobacterota</taxon>
        <taxon>Epsilonproteobacteria</taxon>
        <taxon>Campylobacterales</taxon>
        <taxon>Campylobacteraceae</taxon>
        <taxon>Campylobacter</taxon>
    </lineage>
</organism>
<dbReference type="SUPFAM" id="SSF46977">
    <property type="entry name" value="Succinate dehydrogenase/fumarate reductase flavoprotein C-terminal domain"/>
    <property type="match status" value="1"/>
</dbReference>
<evidence type="ECO:0000256" key="9">
    <source>
        <dbReference type="ARBA" id="ARBA00023002"/>
    </source>
</evidence>
<protein>
    <submittedName>
        <fullName evidence="13">FAD-binding protein</fullName>
    </submittedName>
</protein>
<comment type="cofactor">
    <cofactor evidence="1">
        <name>FAD</name>
        <dbReference type="ChEBI" id="CHEBI:57692"/>
    </cofactor>
</comment>
<name>A0ABS7WRA6_9BACT</name>
<dbReference type="NCBIfam" id="NF042982">
    <property type="entry name" value="MFR_Fp_SdhA"/>
    <property type="match status" value="1"/>
</dbReference>
<keyword evidence="10" id="KW-0472">Membrane</keyword>
<dbReference type="PANTHER" id="PTHR11632">
    <property type="entry name" value="SUCCINATE DEHYDROGENASE 2 FLAVOPROTEIN SUBUNIT"/>
    <property type="match status" value="1"/>
</dbReference>
<comment type="caution">
    <text evidence="13">The sequence shown here is derived from an EMBL/GenBank/DDBJ whole genome shotgun (WGS) entry which is preliminary data.</text>
</comment>
<feature type="domain" description="FAD-dependent oxidoreductase 2 FAD-binding" evidence="11">
    <location>
        <begin position="49"/>
        <end position="431"/>
    </location>
</feature>
<dbReference type="InterPro" id="IPR036188">
    <property type="entry name" value="FAD/NAD-bd_sf"/>
</dbReference>
<evidence type="ECO:0000256" key="7">
    <source>
        <dbReference type="ARBA" id="ARBA00022827"/>
    </source>
</evidence>
<dbReference type="Proteomes" id="UP000786183">
    <property type="component" value="Unassembled WGS sequence"/>
</dbReference>
<dbReference type="InterPro" id="IPR019546">
    <property type="entry name" value="TAT_signal_bac_arc"/>
</dbReference>
<evidence type="ECO:0000256" key="2">
    <source>
        <dbReference type="ARBA" id="ARBA00004170"/>
    </source>
</evidence>
<dbReference type="InterPro" id="IPR006311">
    <property type="entry name" value="TAT_signal"/>
</dbReference>
<keyword evidence="5" id="KW-0500">Molybdenum</keyword>
<dbReference type="Gene3D" id="3.90.700.10">
    <property type="entry name" value="Succinate dehydrogenase/fumarate reductase flavoprotein, catalytic domain"/>
    <property type="match status" value="1"/>
</dbReference>
<dbReference type="InterPro" id="IPR037099">
    <property type="entry name" value="Fum_R/Succ_DH_flav-like_C_sf"/>
</dbReference>
<evidence type="ECO:0000256" key="5">
    <source>
        <dbReference type="ARBA" id="ARBA00022505"/>
    </source>
</evidence>
<comment type="subcellular location">
    <subcellularLocation>
        <location evidence="2">Membrane</location>
        <topology evidence="2">Peripheral membrane protein</topology>
    </subcellularLocation>
</comment>
<evidence type="ECO:0000256" key="4">
    <source>
        <dbReference type="ARBA" id="ARBA00022448"/>
    </source>
</evidence>
<evidence type="ECO:0000256" key="1">
    <source>
        <dbReference type="ARBA" id="ARBA00001974"/>
    </source>
</evidence>
<evidence type="ECO:0000259" key="11">
    <source>
        <dbReference type="Pfam" id="PF00890"/>
    </source>
</evidence>
<dbReference type="Gene3D" id="4.10.80.40">
    <property type="entry name" value="succinate dehydrogenase protein domain"/>
    <property type="match status" value="1"/>
</dbReference>
<dbReference type="SUPFAM" id="SSF56425">
    <property type="entry name" value="Succinate dehydrogenase/fumarate reductase flavoprotein, catalytic domain"/>
    <property type="match status" value="1"/>
</dbReference>
<keyword evidence="6" id="KW-0285">Flavoprotein</keyword>
<feature type="domain" description="Fumarate reductase/succinate dehydrogenase flavoprotein-like C-terminal" evidence="12">
    <location>
        <begin position="489"/>
        <end position="614"/>
    </location>
</feature>
<dbReference type="Pfam" id="PF02910">
    <property type="entry name" value="Succ_DH_flav_C"/>
    <property type="match status" value="1"/>
</dbReference>
<keyword evidence="8" id="KW-0249">Electron transport</keyword>